<evidence type="ECO:0008006" key="4">
    <source>
        <dbReference type="Google" id="ProtNLM"/>
    </source>
</evidence>
<evidence type="ECO:0000313" key="2">
    <source>
        <dbReference type="EMBL" id="GAT91550.1"/>
    </source>
</evidence>
<reference evidence="2 3" key="1">
    <citation type="submission" date="2016-05" db="EMBL/GenBank/DDBJ databases">
        <title>First whole genome sequencing of Entamoeba histolytica HM1:IMSS-clone-6.</title>
        <authorList>
            <person name="Mukherjee Avik.K."/>
            <person name="Izumyama S."/>
            <person name="Nakada-Tsukui K."/>
            <person name="Nozaki T."/>
        </authorList>
    </citation>
    <scope>NUCLEOTIDE SEQUENCE [LARGE SCALE GENOMIC DNA]</scope>
    <source>
        <strain evidence="2 3">HM1:IMSS clone 6</strain>
    </source>
</reference>
<name>A0A5K1VST9_ENTHI</name>
<dbReference type="VEuPathDB" id="AmoebaDB:EHI8A_026310"/>
<dbReference type="VEuPathDB" id="AmoebaDB:EHI5A_006730"/>
<dbReference type="AlphaFoldDB" id="A0A5K1VST9"/>
<feature type="compositionally biased region" description="Low complexity" evidence="1">
    <location>
        <begin position="22"/>
        <end position="32"/>
    </location>
</feature>
<dbReference type="Proteomes" id="UP000078387">
    <property type="component" value="Unassembled WGS sequence"/>
</dbReference>
<comment type="caution">
    <text evidence="2">The sequence shown here is derived from an EMBL/GenBank/DDBJ whole genome shotgun (WGS) entry which is preliminary data.</text>
</comment>
<dbReference type="EMBL" id="BDEQ01000001">
    <property type="protein sequence ID" value="GAT91550.1"/>
    <property type="molecule type" value="Genomic_DNA"/>
</dbReference>
<accession>A0A5K1VST9</accession>
<sequence length="220" mass="24877">MEPQSGHYIFRSSMASDDSEDILSSSSLSQDPIDTKDQNQDFNNVVPVKAEMSLYFDPAGEKNGVEYMTCKACQEAHTRGELSRVMKIKNKQENLRKHLKGCKFFCAEHGLEAVAKPQRSKATSSLIRTGDETGQPVKFHNPPEGCKMMQVKYSRRIETFDITPGTTAAQIVKDLKIVFGIEDDLKCYLRKESDKKILLATCDVLKLLENGDVYRLEFVR</sequence>
<gene>
    <name evidence="2" type="ORF">CL6EHI_152970</name>
</gene>
<dbReference type="OMA" id="TEYMHCK"/>
<evidence type="ECO:0000256" key="1">
    <source>
        <dbReference type="SAM" id="MobiDB-lite"/>
    </source>
</evidence>
<organism evidence="2 3">
    <name type="scientific">Entamoeba histolytica</name>
    <dbReference type="NCBI Taxonomy" id="5759"/>
    <lineage>
        <taxon>Eukaryota</taxon>
        <taxon>Amoebozoa</taxon>
        <taxon>Evosea</taxon>
        <taxon>Archamoebae</taxon>
        <taxon>Mastigamoebida</taxon>
        <taxon>Entamoebidae</taxon>
        <taxon>Entamoeba</taxon>
    </lineage>
</organism>
<dbReference type="VEuPathDB" id="AmoebaDB:EHI_152970"/>
<feature type="region of interest" description="Disordered" evidence="1">
    <location>
        <begin position="1"/>
        <end position="41"/>
    </location>
</feature>
<evidence type="ECO:0000313" key="3">
    <source>
        <dbReference type="Proteomes" id="UP000078387"/>
    </source>
</evidence>
<protein>
    <recommendedName>
        <fullName evidence="4">PB1 domain-containing protein</fullName>
    </recommendedName>
</protein>
<dbReference type="VEuPathDB" id="AmoebaDB:KM1_054910"/>
<proteinExistence type="predicted"/>
<dbReference type="VEuPathDB" id="AmoebaDB:EHI7A_012420"/>